<accession>A0A6J5SW13</accession>
<organism evidence="4">
    <name type="scientific">uncultured Caudovirales phage</name>
    <dbReference type="NCBI Taxonomy" id="2100421"/>
    <lineage>
        <taxon>Viruses</taxon>
        <taxon>Duplodnaviria</taxon>
        <taxon>Heunggongvirae</taxon>
        <taxon>Uroviricota</taxon>
        <taxon>Caudoviricetes</taxon>
        <taxon>Peduoviridae</taxon>
        <taxon>Maltschvirus</taxon>
        <taxon>Maltschvirus maltsch</taxon>
    </lineage>
</organism>
<dbReference type="EMBL" id="LR797107">
    <property type="protein sequence ID" value="CAB4187417.1"/>
    <property type="molecule type" value="Genomic_DNA"/>
</dbReference>
<protein>
    <submittedName>
        <fullName evidence="4">Uncharacterized protein</fullName>
    </submittedName>
</protein>
<sequence>MTPTPFVLFFLWLGACYFLWSGWVLFLLWRKGAR</sequence>
<reference evidence="4" key="1">
    <citation type="submission" date="2020-05" db="EMBL/GenBank/DDBJ databases">
        <authorList>
            <person name="Chiriac C."/>
            <person name="Salcher M."/>
            <person name="Ghai R."/>
            <person name="Kavagutti S V."/>
        </authorList>
    </citation>
    <scope>NUCLEOTIDE SEQUENCE</scope>
</reference>
<gene>
    <name evidence="2" type="ORF">UFOVP1154_38</name>
    <name evidence="3" type="ORF">UFOVP1341_55</name>
    <name evidence="4" type="ORF">UFOVP1601_28</name>
</gene>
<keyword evidence="1" id="KW-0812">Transmembrane</keyword>
<evidence type="ECO:0000313" key="2">
    <source>
        <dbReference type="EMBL" id="CAB4187417.1"/>
    </source>
</evidence>
<proteinExistence type="predicted"/>
<feature type="transmembrane region" description="Helical" evidence="1">
    <location>
        <begin position="6"/>
        <end position="29"/>
    </location>
</feature>
<evidence type="ECO:0000313" key="3">
    <source>
        <dbReference type="EMBL" id="CAB4200683.1"/>
    </source>
</evidence>
<evidence type="ECO:0000313" key="4">
    <source>
        <dbReference type="EMBL" id="CAB4218607.1"/>
    </source>
</evidence>
<dbReference type="EMBL" id="LR797292">
    <property type="protein sequence ID" value="CAB4200683.1"/>
    <property type="molecule type" value="Genomic_DNA"/>
</dbReference>
<name>A0A6J5SW13_9CAUD</name>
<keyword evidence="1" id="KW-0472">Membrane</keyword>
<keyword evidence="1" id="KW-1133">Transmembrane helix</keyword>
<dbReference type="EMBL" id="LR797469">
    <property type="protein sequence ID" value="CAB4218607.1"/>
    <property type="molecule type" value="Genomic_DNA"/>
</dbReference>
<evidence type="ECO:0000256" key="1">
    <source>
        <dbReference type="SAM" id="Phobius"/>
    </source>
</evidence>